<proteinExistence type="predicted"/>
<organism evidence="1 2">
    <name type="scientific">Streptomyces sporangiiformans</name>
    <dbReference type="NCBI Taxonomy" id="2315329"/>
    <lineage>
        <taxon>Bacteria</taxon>
        <taxon>Bacillati</taxon>
        <taxon>Actinomycetota</taxon>
        <taxon>Actinomycetes</taxon>
        <taxon>Kitasatosporales</taxon>
        <taxon>Streptomycetaceae</taxon>
        <taxon>Streptomyces</taxon>
    </lineage>
</organism>
<comment type="caution">
    <text evidence="1">The sequence shown here is derived from an EMBL/GenBank/DDBJ whole genome shotgun (WGS) entry which is preliminary data.</text>
</comment>
<keyword evidence="2" id="KW-1185">Reference proteome</keyword>
<dbReference type="AlphaFoldDB" id="A0A505DE52"/>
<sequence length="253" mass="28517">MDPQTVDLPAVVAGFRNVTPIAGLDGAWRWSPVRGIEFAGALSADGTRLLQLSGRNSYDHELAVATLEFAREREKEIFARNPYLGALEGFRVPTGPHGFDAVVGIAPEVHDFYHVQHPEMTPHVRLTFPAYACEFSGQETLDEAITRYRMLRLNNLDREPLPFLKMRYANTRTKGRSTNPGRGFTEPRRLVEEIEWMEGAGGSFVEFENRHGGAWRVEWHGTWLLAEWGTQPGSPREIGLGELLEFAATRLRD</sequence>
<evidence type="ECO:0000313" key="1">
    <source>
        <dbReference type="EMBL" id="TPQ22044.1"/>
    </source>
</evidence>
<reference evidence="1 2" key="1">
    <citation type="submission" date="2019-06" db="EMBL/GenBank/DDBJ databases">
        <title>Streptomyces sporangiiformans sp. nov., a novel actinomycete isolated from soil in Mount Song.</title>
        <authorList>
            <person name="Han L."/>
        </authorList>
    </citation>
    <scope>NUCLEOTIDE SEQUENCE [LARGE SCALE GENOMIC DNA]</scope>
    <source>
        <strain evidence="1 2">NEAU-SSA 1</strain>
    </source>
</reference>
<protein>
    <submittedName>
        <fullName evidence="1">Uncharacterized protein</fullName>
    </submittedName>
</protein>
<dbReference type="RefSeq" id="WP_140935861.1">
    <property type="nucleotide sequence ID" value="NZ_QXMJ01000101.1"/>
</dbReference>
<accession>A0A505DE52</accession>
<dbReference type="EMBL" id="VCHX02000101">
    <property type="protein sequence ID" value="TPQ22044.1"/>
    <property type="molecule type" value="Genomic_DNA"/>
</dbReference>
<evidence type="ECO:0000313" key="2">
    <source>
        <dbReference type="Proteomes" id="UP000317378"/>
    </source>
</evidence>
<gene>
    <name evidence="1" type="ORF">FGD71_011655</name>
</gene>
<name>A0A505DE52_9ACTN</name>
<dbReference type="Proteomes" id="UP000317378">
    <property type="component" value="Unassembled WGS sequence"/>
</dbReference>